<reference evidence="1" key="3">
    <citation type="submission" date="2023-05" db="EMBL/GenBank/DDBJ databases">
        <authorList>
            <person name="Smith C.H."/>
        </authorList>
    </citation>
    <scope>NUCLEOTIDE SEQUENCE</scope>
    <source>
        <strain evidence="1">CHS0354</strain>
        <tissue evidence="1">Mantle</tissue>
    </source>
</reference>
<dbReference type="Proteomes" id="UP001195483">
    <property type="component" value="Unassembled WGS sequence"/>
</dbReference>
<organism evidence="1 2">
    <name type="scientific">Potamilus streckersoni</name>
    <dbReference type="NCBI Taxonomy" id="2493646"/>
    <lineage>
        <taxon>Eukaryota</taxon>
        <taxon>Metazoa</taxon>
        <taxon>Spiralia</taxon>
        <taxon>Lophotrochozoa</taxon>
        <taxon>Mollusca</taxon>
        <taxon>Bivalvia</taxon>
        <taxon>Autobranchia</taxon>
        <taxon>Heteroconchia</taxon>
        <taxon>Palaeoheterodonta</taxon>
        <taxon>Unionida</taxon>
        <taxon>Unionoidea</taxon>
        <taxon>Unionidae</taxon>
        <taxon>Ambleminae</taxon>
        <taxon>Lampsilini</taxon>
        <taxon>Potamilus</taxon>
    </lineage>
</organism>
<keyword evidence="2" id="KW-1185">Reference proteome</keyword>
<gene>
    <name evidence="1" type="ORF">CHS0354_039802</name>
</gene>
<comment type="caution">
    <text evidence="1">The sequence shown here is derived from an EMBL/GenBank/DDBJ whole genome shotgun (WGS) entry which is preliminary data.</text>
</comment>
<evidence type="ECO:0000313" key="2">
    <source>
        <dbReference type="Proteomes" id="UP001195483"/>
    </source>
</evidence>
<accession>A0AAE0W0H8</accession>
<proteinExistence type="predicted"/>
<evidence type="ECO:0000313" key="1">
    <source>
        <dbReference type="EMBL" id="KAK3596624.1"/>
    </source>
</evidence>
<protein>
    <submittedName>
        <fullName evidence="1">Uncharacterized protein</fullName>
    </submittedName>
</protein>
<name>A0AAE0W0H8_9BIVA</name>
<dbReference type="EMBL" id="JAEAOA010002321">
    <property type="protein sequence ID" value="KAK3596624.1"/>
    <property type="molecule type" value="Genomic_DNA"/>
</dbReference>
<reference evidence="1" key="1">
    <citation type="journal article" date="2021" name="Genome Biol. Evol.">
        <title>A High-Quality Reference Genome for a Parasitic Bivalve with Doubly Uniparental Inheritance (Bivalvia: Unionida).</title>
        <authorList>
            <person name="Smith C.H."/>
        </authorList>
    </citation>
    <scope>NUCLEOTIDE SEQUENCE</scope>
    <source>
        <strain evidence="1">CHS0354</strain>
    </source>
</reference>
<dbReference type="AlphaFoldDB" id="A0AAE0W0H8"/>
<sequence length="291" mass="32886">MKQLRGIGDAYFDLLSDIVELVIILEAEQNQLRVVDDTLVVPSRQSVTIQKIQVNECLIKLSEKQLKEIRISASQVNDGLIRYKDKVPGIPRGLFLYVVQKHRPIFIAVFKAFLRIGLIMMLMLEVLRISSDTSNESSQITETAHSLLVLAWPQDRPLSTRIGLATRPPTLYSYWLGNKTAHSLLVLAWPQDRPLSTRIGLATRPPTLYSYWLGHKTAHSLLVLAWQQNRSLSTRIGLATRPPTLYSYWLGHKTAHSLAGWVTISKQLPILQLQSNKHDCVLGGIVEPKKD</sequence>
<reference evidence="1" key="2">
    <citation type="journal article" date="2021" name="Genome Biol. Evol.">
        <title>Developing a high-quality reference genome for a parasitic bivalve with doubly uniparental inheritance (Bivalvia: Unionida).</title>
        <authorList>
            <person name="Smith C.H."/>
        </authorList>
    </citation>
    <scope>NUCLEOTIDE SEQUENCE</scope>
    <source>
        <strain evidence="1">CHS0354</strain>
        <tissue evidence="1">Mantle</tissue>
    </source>
</reference>